<dbReference type="Pfam" id="PF00710">
    <property type="entry name" value="Asparaginase"/>
    <property type="match status" value="1"/>
</dbReference>
<feature type="active site" evidence="6">
    <location>
        <position position="85"/>
    </location>
</feature>
<dbReference type="SFLD" id="SFLDS00057">
    <property type="entry name" value="Glutaminase/Asparaginase"/>
    <property type="match status" value="1"/>
</dbReference>
<feature type="active site" evidence="5">
    <location>
        <position position="12"/>
    </location>
</feature>
<dbReference type="Gene3D" id="3.40.50.40">
    <property type="match status" value="1"/>
</dbReference>
<dbReference type="EMBL" id="JBHSGK010000021">
    <property type="protein sequence ID" value="MFC4737983.1"/>
    <property type="molecule type" value="Genomic_DNA"/>
</dbReference>
<comment type="catalytic activity">
    <reaction evidence="4">
        <text>L-asparagine + H2O = L-aspartate + NH4(+)</text>
        <dbReference type="Rhea" id="RHEA:21016"/>
        <dbReference type="ChEBI" id="CHEBI:15377"/>
        <dbReference type="ChEBI" id="CHEBI:28938"/>
        <dbReference type="ChEBI" id="CHEBI:29991"/>
        <dbReference type="ChEBI" id="CHEBI:58048"/>
        <dbReference type="EC" id="3.5.1.1"/>
    </reaction>
</comment>
<keyword evidence="10" id="KW-1185">Reference proteome</keyword>
<dbReference type="Proteomes" id="UP001595896">
    <property type="component" value="Unassembled WGS sequence"/>
</dbReference>
<comment type="similarity">
    <text evidence="1">Belongs to the asparaginase 1 family.</text>
</comment>
<reference evidence="10" key="1">
    <citation type="journal article" date="2019" name="Int. J. Syst. Evol. Microbiol.">
        <title>The Global Catalogue of Microorganisms (GCM) 10K type strain sequencing project: providing services to taxonomists for standard genome sequencing and annotation.</title>
        <authorList>
            <consortium name="The Broad Institute Genomics Platform"/>
            <consortium name="The Broad Institute Genome Sequencing Center for Infectious Disease"/>
            <person name="Wu L."/>
            <person name="Ma J."/>
        </authorList>
    </citation>
    <scope>NUCLEOTIDE SEQUENCE [LARGE SCALE GENOMIC DNA]</scope>
    <source>
        <strain evidence="10">JCM 12165</strain>
    </source>
</reference>
<dbReference type="PIRSF" id="PIRSF500176">
    <property type="entry name" value="L_ASNase"/>
    <property type="match status" value="1"/>
</dbReference>
<dbReference type="InterPro" id="IPR027475">
    <property type="entry name" value="Asparaginase/glutaminase_AS2"/>
</dbReference>
<evidence type="ECO:0000259" key="8">
    <source>
        <dbReference type="Pfam" id="PF17763"/>
    </source>
</evidence>
<dbReference type="SMART" id="SM00870">
    <property type="entry name" value="Asparaginase"/>
    <property type="match status" value="1"/>
</dbReference>
<dbReference type="PIRSF" id="PIRSF001220">
    <property type="entry name" value="L-ASNase_gatD"/>
    <property type="match status" value="1"/>
</dbReference>
<evidence type="ECO:0000259" key="7">
    <source>
        <dbReference type="Pfam" id="PF00710"/>
    </source>
</evidence>
<feature type="domain" description="Asparaginase/glutaminase C-terminal" evidence="8">
    <location>
        <begin position="204"/>
        <end position="313"/>
    </location>
</feature>
<organism evidence="9 10">
    <name type="scientific">Bacillus daqingensis</name>
    <dbReference type="NCBI Taxonomy" id="872396"/>
    <lineage>
        <taxon>Bacteria</taxon>
        <taxon>Bacillati</taxon>
        <taxon>Bacillota</taxon>
        <taxon>Bacilli</taxon>
        <taxon>Bacillales</taxon>
        <taxon>Bacillaceae</taxon>
        <taxon>Bacillus</taxon>
    </lineage>
</organism>
<dbReference type="InterPro" id="IPR027474">
    <property type="entry name" value="L-asparaginase_N"/>
</dbReference>
<dbReference type="Pfam" id="PF17763">
    <property type="entry name" value="Asparaginase_C"/>
    <property type="match status" value="1"/>
</dbReference>
<dbReference type="InterPro" id="IPR004550">
    <property type="entry name" value="AsnASE_II"/>
</dbReference>
<evidence type="ECO:0000256" key="6">
    <source>
        <dbReference type="PROSITE-ProRule" id="PRU10100"/>
    </source>
</evidence>
<feature type="domain" description="L-asparaginase N-terminal" evidence="7">
    <location>
        <begin position="3"/>
        <end position="189"/>
    </location>
</feature>
<dbReference type="PANTHER" id="PTHR11707">
    <property type="entry name" value="L-ASPARAGINASE"/>
    <property type="match status" value="1"/>
</dbReference>
<evidence type="ECO:0000256" key="5">
    <source>
        <dbReference type="PROSITE-ProRule" id="PRU10099"/>
    </source>
</evidence>
<dbReference type="PROSITE" id="PS00917">
    <property type="entry name" value="ASN_GLN_ASE_2"/>
    <property type="match status" value="1"/>
</dbReference>
<dbReference type="InterPro" id="IPR036152">
    <property type="entry name" value="Asp/glu_Ase-like_sf"/>
</dbReference>
<dbReference type="Gene3D" id="3.40.50.1170">
    <property type="entry name" value="L-asparaginase, N-terminal domain"/>
    <property type="match status" value="1"/>
</dbReference>
<proteinExistence type="inferred from homology"/>
<dbReference type="SUPFAM" id="SSF53774">
    <property type="entry name" value="Glutaminase/Asparaginase"/>
    <property type="match status" value="1"/>
</dbReference>
<evidence type="ECO:0000256" key="3">
    <source>
        <dbReference type="ARBA" id="ARBA00022801"/>
    </source>
</evidence>
<dbReference type="InterPro" id="IPR020827">
    <property type="entry name" value="Asparaginase/glutaminase_AS1"/>
</dbReference>
<accession>A0ABV9NXA0</accession>
<evidence type="ECO:0000256" key="4">
    <source>
        <dbReference type="ARBA" id="ARBA00049366"/>
    </source>
</evidence>
<comment type="caution">
    <text evidence="9">The sequence shown here is derived from an EMBL/GenBank/DDBJ whole genome shotgun (WGS) entry which is preliminary data.</text>
</comment>
<evidence type="ECO:0000313" key="9">
    <source>
        <dbReference type="EMBL" id="MFC4737983.1"/>
    </source>
</evidence>
<dbReference type="PRINTS" id="PR00139">
    <property type="entry name" value="ASNGLNASE"/>
</dbReference>
<sequence length="324" mass="35538">MKKVTVLTTGGTIASSRNERGKLEAGIYTGEELAVKLRLPEDIEVRVVSVLQKASIHMTLTDMDQLRKHMEEDSWADGFVVTHGTDTLEESAYYIDLTYKGERPIVFTGSQRSPDQLGSDAFINLRHAVYTAASSQLTGVGTVVVFNERIFSAEYVKKEHASNIQGFNAFGFGYLGIIDNDVVHVYQRPLRREHFKVKPHVSPRVILIKAHLEADDLLLQACIDTGVDGIILEGLGRGQVTKKMASACGRAVKAGIPIVLTTASEEGHVYTTYDYEGSAYDLVKKGVLLGRDADSKKARIRLTACLKAGLNPADYFGPIDHPAL</sequence>
<dbReference type="EC" id="3.5.1.1" evidence="2"/>
<dbReference type="CDD" id="cd08964">
    <property type="entry name" value="L-asparaginase_II"/>
    <property type="match status" value="1"/>
</dbReference>
<dbReference type="PROSITE" id="PS00144">
    <property type="entry name" value="ASN_GLN_ASE_1"/>
    <property type="match status" value="1"/>
</dbReference>
<dbReference type="RefSeq" id="WP_377910579.1">
    <property type="nucleotide sequence ID" value="NZ_JBHSGK010000021.1"/>
</dbReference>
<dbReference type="PANTHER" id="PTHR11707:SF28">
    <property type="entry name" value="60 KDA LYSOPHOSPHOLIPASE"/>
    <property type="match status" value="1"/>
</dbReference>
<dbReference type="InterPro" id="IPR027473">
    <property type="entry name" value="L-asparaginase_C"/>
</dbReference>
<dbReference type="InterPro" id="IPR006034">
    <property type="entry name" value="Asparaginase/glutaminase-like"/>
</dbReference>
<name>A0ABV9NXA0_9BACI</name>
<evidence type="ECO:0000256" key="2">
    <source>
        <dbReference type="ARBA" id="ARBA00012920"/>
    </source>
</evidence>
<dbReference type="InterPro" id="IPR037152">
    <property type="entry name" value="L-asparaginase_N_sf"/>
</dbReference>
<protein>
    <recommendedName>
        <fullName evidence="2">asparaginase</fullName>
        <ecNumber evidence="2">3.5.1.1</ecNumber>
    </recommendedName>
</protein>
<evidence type="ECO:0000313" key="10">
    <source>
        <dbReference type="Proteomes" id="UP001595896"/>
    </source>
</evidence>
<dbReference type="PROSITE" id="PS51732">
    <property type="entry name" value="ASN_GLN_ASE_3"/>
    <property type="match status" value="1"/>
</dbReference>
<evidence type="ECO:0000256" key="1">
    <source>
        <dbReference type="ARBA" id="ARBA00010518"/>
    </source>
</evidence>
<dbReference type="InterPro" id="IPR040919">
    <property type="entry name" value="Asparaginase_C"/>
</dbReference>
<gene>
    <name evidence="9" type="ORF">ACFO4L_15525</name>
</gene>
<keyword evidence="3" id="KW-0378">Hydrolase</keyword>